<feature type="compositionally biased region" description="Low complexity" evidence="1">
    <location>
        <begin position="106"/>
        <end position="124"/>
    </location>
</feature>
<reference evidence="2 3" key="1">
    <citation type="journal article" date="2020" name="G3 (Bethesda)">
        <title>Draft Genome of the Common Snapping Turtle, Chelydra serpentina, a Model for Phenotypic Plasticity in Reptiles.</title>
        <authorList>
            <person name="Das D."/>
            <person name="Singh S.K."/>
            <person name="Bierstedt J."/>
            <person name="Erickson A."/>
            <person name="Galli G.L.J."/>
            <person name="Crossley D.A. 2nd"/>
            <person name="Rhen T."/>
        </authorList>
    </citation>
    <scope>NUCLEOTIDE SEQUENCE [LARGE SCALE GENOMIC DNA]</scope>
    <source>
        <strain evidence="2">KW</strain>
    </source>
</reference>
<name>A0A8T1SDM1_CHESE</name>
<evidence type="ECO:0000313" key="3">
    <source>
        <dbReference type="Proteomes" id="UP000765507"/>
    </source>
</evidence>
<protein>
    <submittedName>
        <fullName evidence="2">Transmembrane channel-like protein 3</fullName>
    </submittedName>
</protein>
<sequence>SPHFSEEEEEEEELRRDLINRSYRPRSLSDLRSGPRFYIGERVDSQILTGKDLAKVHYKSWDNGFELERDRPPHSHKKSHMKHMDLDQPYPEHHVKPKSKHKLEQSLTESDSISIGSSSDQQTS</sequence>
<dbReference type="EMBL" id="JAHGAV010000274">
    <property type="protein sequence ID" value="KAG6927182.1"/>
    <property type="molecule type" value="Genomic_DNA"/>
</dbReference>
<dbReference type="AlphaFoldDB" id="A0A8T1SDM1"/>
<feature type="compositionally biased region" description="Basic and acidic residues" evidence="1">
    <location>
        <begin position="82"/>
        <end position="94"/>
    </location>
</feature>
<accession>A0A8T1SDM1</accession>
<feature type="compositionally biased region" description="Acidic residues" evidence="1">
    <location>
        <begin position="1"/>
        <end position="12"/>
    </location>
</feature>
<keyword evidence="2" id="KW-0472">Membrane</keyword>
<keyword evidence="2" id="KW-0812">Transmembrane</keyword>
<dbReference type="Proteomes" id="UP000765507">
    <property type="component" value="Unassembled WGS sequence"/>
</dbReference>
<evidence type="ECO:0000313" key="2">
    <source>
        <dbReference type="EMBL" id="KAG6927182.1"/>
    </source>
</evidence>
<feature type="region of interest" description="Disordered" evidence="1">
    <location>
        <begin position="1"/>
        <end position="35"/>
    </location>
</feature>
<keyword evidence="3" id="KW-1185">Reference proteome</keyword>
<organism evidence="2 3">
    <name type="scientific">Chelydra serpentina</name>
    <name type="common">Snapping turtle</name>
    <name type="synonym">Testudo serpentina</name>
    <dbReference type="NCBI Taxonomy" id="8475"/>
    <lineage>
        <taxon>Eukaryota</taxon>
        <taxon>Metazoa</taxon>
        <taxon>Chordata</taxon>
        <taxon>Craniata</taxon>
        <taxon>Vertebrata</taxon>
        <taxon>Euteleostomi</taxon>
        <taxon>Archelosauria</taxon>
        <taxon>Testudinata</taxon>
        <taxon>Testudines</taxon>
        <taxon>Cryptodira</taxon>
        <taxon>Durocryptodira</taxon>
        <taxon>Americhelydia</taxon>
        <taxon>Chelydroidea</taxon>
        <taxon>Chelydridae</taxon>
        <taxon>Chelydra</taxon>
    </lineage>
</organism>
<gene>
    <name evidence="2" type="ORF">G0U57_010354</name>
</gene>
<feature type="non-terminal residue" evidence="2">
    <location>
        <position position="124"/>
    </location>
</feature>
<dbReference type="OrthoDB" id="5831905at2759"/>
<evidence type="ECO:0000256" key="1">
    <source>
        <dbReference type="SAM" id="MobiDB-lite"/>
    </source>
</evidence>
<comment type="caution">
    <text evidence="2">The sequence shown here is derived from an EMBL/GenBank/DDBJ whole genome shotgun (WGS) entry which is preliminary data.</text>
</comment>
<feature type="region of interest" description="Disordered" evidence="1">
    <location>
        <begin position="64"/>
        <end position="124"/>
    </location>
</feature>
<feature type="non-terminal residue" evidence="2">
    <location>
        <position position="1"/>
    </location>
</feature>
<proteinExistence type="predicted"/>